<evidence type="ECO:0000313" key="4">
    <source>
        <dbReference type="EMBL" id="KAA8529778.1"/>
    </source>
</evidence>
<dbReference type="EMBL" id="CM018044">
    <property type="protein sequence ID" value="KAA8529778.1"/>
    <property type="molecule type" value="Genomic_DNA"/>
</dbReference>
<evidence type="ECO:0000259" key="2">
    <source>
        <dbReference type="Pfam" id="PF24823"/>
    </source>
</evidence>
<keyword evidence="1" id="KW-1133">Transmembrane helix</keyword>
<organism evidence="4 5">
    <name type="scientific">Nyssa sinensis</name>
    <dbReference type="NCBI Taxonomy" id="561372"/>
    <lineage>
        <taxon>Eukaryota</taxon>
        <taxon>Viridiplantae</taxon>
        <taxon>Streptophyta</taxon>
        <taxon>Embryophyta</taxon>
        <taxon>Tracheophyta</taxon>
        <taxon>Spermatophyta</taxon>
        <taxon>Magnoliopsida</taxon>
        <taxon>eudicotyledons</taxon>
        <taxon>Gunneridae</taxon>
        <taxon>Pentapetalae</taxon>
        <taxon>asterids</taxon>
        <taxon>Cornales</taxon>
        <taxon>Nyssaceae</taxon>
        <taxon>Nyssa</taxon>
    </lineage>
</organism>
<feature type="domain" description="RDR1/2-like PH-like" evidence="2">
    <location>
        <begin position="93"/>
        <end position="164"/>
    </location>
</feature>
<dbReference type="PANTHER" id="PTHR23079:SF1">
    <property type="entry name" value="RNA-DEPENDENT RNA POLYMERASE 1"/>
    <property type="match status" value="1"/>
</dbReference>
<evidence type="ECO:0000313" key="5">
    <source>
        <dbReference type="Proteomes" id="UP000325577"/>
    </source>
</evidence>
<dbReference type="Pfam" id="PF24823">
    <property type="entry name" value="PH_RDR2"/>
    <property type="match status" value="1"/>
</dbReference>
<dbReference type="Proteomes" id="UP000325577">
    <property type="component" value="Linkage Group LG20"/>
</dbReference>
<dbReference type="InterPro" id="IPR057590">
    <property type="entry name" value="PH_RDR1/2-like"/>
</dbReference>
<protein>
    <submittedName>
        <fullName evidence="4">Uncharacterized protein</fullName>
    </submittedName>
</protein>
<name>A0A5J5AI05_9ASTE</name>
<accession>A0A5J5AI05</accession>
<dbReference type="PANTHER" id="PTHR23079">
    <property type="entry name" value="RNA-DEPENDENT RNA POLYMERASE"/>
    <property type="match status" value="1"/>
</dbReference>
<sequence>MSLEEDEETVGLGSPLRDVEYFGVEGIGGYLKGLHCLFICFCILASIRVVPLLLVLLVELSYPKGSYVKFDPLPWGLDTKDITFVASRSDDILFGAPRAYEKSEGCALSYFKETPVDQWVRATDFTPSCCIGQSSALCLELPYGVQLPRFRENFTYHRKYDSQFILESGFTFSHNLELVPIVGPPPGLEVPYKIVFKICSLVQHGYLPGPALDVNFFWLVDPGRIHIADIEHALEKLHRLKDCCYEPVKWLKEQYRKYPVSRQLPKPHAVTIDSRLVYVRRVEITPCKVYFCGPEVNVSNRVLRNYPEDIDNF</sequence>
<evidence type="ECO:0000256" key="1">
    <source>
        <dbReference type="SAM" id="Phobius"/>
    </source>
</evidence>
<dbReference type="GO" id="GO:0030422">
    <property type="term" value="P:siRNA processing"/>
    <property type="evidence" value="ECO:0007669"/>
    <property type="project" value="TreeGrafter"/>
</dbReference>
<dbReference type="GO" id="GO:0031380">
    <property type="term" value="C:nuclear RNA-directed RNA polymerase complex"/>
    <property type="evidence" value="ECO:0007669"/>
    <property type="project" value="TreeGrafter"/>
</dbReference>
<keyword evidence="1" id="KW-0812">Transmembrane</keyword>
<feature type="domain" description="RDRP helical" evidence="3">
    <location>
        <begin position="181"/>
        <end position="259"/>
    </location>
</feature>
<feature type="transmembrane region" description="Helical" evidence="1">
    <location>
        <begin position="36"/>
        <end position="58"/>
    </location>
</feature>
<dbReference type="InterPro" id="IPR058751">
    <property type="entry name" value="RDRP_helical"/>
</dbReference>
<dbReference type="OrthoDB" id="1602082at2759"/>
<keyword evidence="1" id="KW-0472">Membrane</keyword>
<keyword evidence="5" id="KW-1185">Reference proteome</keyword>
<dbReference type="AlphaFoldDB" id="A0A5J5AI05"/>
<dbReference type="GO" id="GO:0003968">
    <property type="term" value="F:RNA-directed RNA polymerase activity"/>
    <property type="evidence" value="ECO:0007669"/>
    <property type="project" value="InterPro"/>
</dbReference>
<evidence type="ECO:0000259" key="3">
    <source>
        <dbReference type="Pfam" id="PF26252"/>
    </source>
</evidence>
<dbReference type="InterPro" id="IPR007855">
    <property type="entry name" value="RDRP"/>
</dbReference>
<dbReference type="Pfam" id="PF26252">
    <property type="entry name" value="RdRP_helical"/>
    <property type="match status" value="1"/>
</dbReference>
<proteinExistence type="predicted"/>
<gene>
    <name evidence="4" type="ORF">F0562_034122</name>
</gene>
<reference evidence="4 5" key="1">
    <citation type="submission" date="2019-09" db="EMBL/GenBank/DDBJ databases">
        <title>A chromosome-level genome assembly of the Chinese tupelo Nyssa sinensis.</title>
        <authorList>
            <person name="Yang X."/>
            <person name="Kang M."/>
            <person name="Yang Y."/>
            <person name="Xiong H."/>
            <person name="Wang M."/>
            <person name="Zhang Z."/>
            <person name="Wang Z."/>
            <person name="Wu H."/>
            <person name="Ma T."/>
            <person name="Liu J."/>
            <person name="Xi Z."/>
        </authorList>
    </citation>
    <scope>NUCLEOTIDE SEQUENCE [LARGE SCALE GENOMIC DNA]</scope>
    <source>
        <strain evidence="4">J267</strain>
        <tissue evidence="4">Leaf</tissue>
    </source>
</reference>